<feature type="region of interest" description="Disordered" evidence="3">
    <location>
        <begin position="427"/>
        <end position="447"/>
    </location>
</feature>
<dbReference type="PANTHER" id="PTHR14140">
    <property type="entry name" value="E3 UBIQUITIN-PROTEIN LIGASE UHRF-RELATED"/>
    <property type="match status" value="1"/>
</dbReference>
<evidence type="ECO:0000256" key="1">
    <source>
        <dbReference type="ARBA" id="ARBA00023242"/>
    </source>
</evidence>
<dbReference type="InterPro" id="IPR003105">
    <property type="entry name" value="SRA_YDG"/>
</dbReference>
<sequence length="447" mass="49486">MSLSYEEQRIQNIKDNEALLLSLGLGAPIIPKAPKKLSISKKKNDKNDDDTFKLETTPRPARIQKPIIREIKSNTPDSVNGLRRSGRSSVGGSTPNYKGNSSLWREDAIIRSKSLKRSKREVDSEEEESEDDSRQRKAQKLGFRTADPKTFGHISGVEVGKCWASSRMDCSTDAIHAPTVAGISGNPIDGAWSVALSGGYPDDVDLGYAFTYTGSGGRDLKGTRQNPKNLRTAEQSYDQSFDNRFNAALKKSSETHKPVRVIRGFKLPSIYAPVEGYRYDGLYTVEKAWMAKGLTKGLKVCRFAFKRVEGQPPLLLRSDEDEEEAEVKAEEEVKVEKADVDAESVVGEAKVEEEEDQKHKEDNHAILEQDKNEESDNGEDADGNIKQSANFTLKKAVRTLRKVIEVVIPSRSASADKENLLNVDLSANNAQPSDSRRSSLRRAAVNG</sequence>
<keyword evidence="1 2" id="KW-0539">Nucleus</keyword>
<dbReference type="InterPro" id="IPR015947">
    <property type="entry name" value="PUA-like_sf"/>
</dbReference>
<gene>
    <name evidence="5" type="ORF">I206_07315</name>
</gene>
<evidence type="ECO:0000256" key="3">
    <source>
        <dbReference type="SAM" id="MobiDB-lite"/>
    </source>
</evidence>
<feature type="compositionally biased region" description="Basic residues" evidence="3">
    <location>
        <begin position="34"/>
        <end position="44"/>
    </location>
</feature>
<feature type="region of interest" description="Disordered" evidence="3">
    <location>
        <begin position="34"/>
        <end position="101"/>
    </location>
</feature>
<organism evidence="5">
    <name type="scientific">Kwoniella pini CBS 10737</name>
    <dbReference type="NCBI Taxonomy" id="1296096"/>
    <lineage>
        <taxon>Eukaryota</taxon>
        <taxon>Fungi</taxon>
        <taxon>Dikarya</taxon>
        <taxon>Basidiomycota</taxon>
        <taxon>Agaricomycotina</taxon>
        <taxon>Tremellomycetes</taxon>
        <taxon>Tremellales</taxon>
        <taxon>Cryptococcaceae</taxon>
        <taxon>Kwoniella</taxon>
    </lineage>
</organism>
<dbReference type="InterPro" id="IPR045134">
    <property type="entry name" value="UHRF1/2-like"/>
</dbReference>
<evidence type="ECO:0000259" key="4">
    <source>
        <dbReference type="PROSITE" id="PS51015"/>
    </source>
</evidence>
<comment type="subcellular location">
    <subcellularLocation>
        <location evidence="2">Nucleus</location>
    </subcellularLocation>
</comment>
<dbReference type="FunFam" id="2.30.280.10:FF:000005">
    <property type="entry name" value="E3 ubiquitin-protein ligase UHRF1"/>
    <property type="match status" value="1"/>
</dbReference>
<protein>
    <recommendedName>
        <fullName evidence="4">YDG domain-containing protein</fullName>
    </recommendedName>
</protein>
<accession>A0A1B9HUJ1</accession>
<feature type="compositionally biased region" description="Basic and acidic residues" evidence="3">
    <location>
        <begin position="326"/>
        <end position="340"/>
    </location>
</feature>
<dbReference type="Gene3D" id="2.30.280.10">
    <property type="entry name" value="SRA-YDG"/>
    <property type="match status" value="1"/>
</dbReference>
<dbReference type="SUPFAM" id="SSF88697">
    <property type="entry name" value="PUA domain-like"/>
    <property type="match status" value="1"/>
</dbReference>
<dbReference type="GO" id="GO:0061630">
    <property type="term" value="F:ubiquitin protein ligase activity"/>
    <property type="evidence" value="ECO:0007669"/>
    <property type="project" value="TreeGrafter"/>
</dbReference>
<feature type="region of interest" description="Disordered" evidence="3">
    <location>
        <begin position="115"/>
        <end position="143"/>
    </location>
</feature>
<dbReference type="Pfam" id="PF02182">
    <property type="entry name" value="SAD_SRA"/>
    <property type="match status" value="1"/>
</dbReference>
<dbReference type="EMBL" id="KI894015">
    <property type="protein sequence ID" value="OCF46928.1"/>
    <property type="molecule type" value="Genomic_DNA"/>
</dbReference>
<feature type="domain" description="YDG" evidence="4">
    <location>
        <begin position="152"/>
        <end position="307"/>
    </location>
</feature>
<feature type="compositionally biased region" description="Basic and acidic residues" evidence="3">
    <location>
        <begin position="356"/>
        <end position="374"/>
    </location>
</feature>
<proteinExistence type="predicted"/>
<name>A0A1B9HUJ1_9TREE</name>
<reference evidence="5" key="1">
    <citation type="submission" date="2013-07" db="EMBL/GenBank/DDBJ databases">
        <title>The Genome Sequence of Cryptococcus pinus CBS10737.</title>
        <authorList>
            <consortium name="The Broad Institute Genome Sequencing Platform"/>
            <person name="Cuomo C."/>
            <person name="Litvintseva A."/>
            <person name="Chen Y."/>
            <person name="Heitman J."/>
            <person name="Sun S."/>
            <person name="Springer D."/>
            <person name="Dromer F."/>
            <person name="Young S.K."/>
            <person name="Zeng Q."/>
            <person name="Gargeya S."/>
            <person name="Fitzgerald M."/>
            <person name="Abouelleil A."/>
            <person name="Alvarado L."/>
            <person name="Berlin A.M."/>
            <person name="Chapman S.B."/>
            <person name="Dewar J."/>
            <person name="Goldberg J."/>
            <person name="Griggs A."/>
            <person name="Gujja S."/>
            <person name="Hansen M."/>
            <person name="Howarth C."/>
            <person name="Imamovic A."/>
            <person name="Larimer J."/>
            <person name="McCowan C."/>
            <person name="Murphy C."/>
            <person name="Pearson M."/>
            <person name="Priest M."/>
            <person name="Roberts A."/>
            <person name="Saif S."/>
            <person name="Shea T."/>
            <person name="Sykes S."/>
            <person name="Wortman J."/>
            <person name="Nusbaum C."/>
            <person name="Birren B."/>
        </authorList>
    </citation>
    <scope>NUCLEOTIDE SEQUENCE [LARGE SCALE GENOMIC DNA]</scope>
    <source>
        <strain evidence="5">CBS 10737</strain>
    </source>
</reference>
<dbReference type="SMART" id="SM00466">
    <property type="entry name" value="SRA"/>
    <property type="match status" value="1"/>
</dbReference>
<dbReference type="STRING" id="1296096.A0A1B9HUJ1"/>
<dbReference type="GO" id="GO:0016567">
    <property type="term" value="P:protein ubiquitination"/>
    <property type="evidence" value="ECO:0007669"/>
    <property type="project" value="TreeGrafter"/>
</dbReference>
<dbReference type="AlphaFoldDB" id="A0A1B9HUJ1"/>
<evidence type="ECO:0000313" key="5">
    <source>
        <dbReference type="EMBL" id="OCF46928.1"/>
    </source>
</evidence>
<feature type="region of interest" description="Disordered" evidence="3">
    <location>
        <begin position="316"/>
        <end position="385"/>
    </location>
</feature>
<reference evidence="5" key="2">
    <citation type="submission" date="2016-07" db="EMBL/GenBank/DDBJ databases">
        <title>Evolution of pathogenesis and genome organization in the Tremellales.</title>
        <authorList>
            <person name="Cuomo C."/>
            <person name="Litvintseva A."/>
            <person name="Heitman J."/>
            <person name="Chen Y."/>
            <person name="Sun S."/>
            <person name="Springer D."/>
            <person name="Dromer F."/>
            <person name="Young S."/>
            <person name="Zeng Q."/>
            <person name="Chapman S."/>
            <person name="Gujja S."/>
            <person name="Saif S."/>
            <person name="Birren B."/>
        </authorList>
    </citation>
    <scope>NUCLEOTIDE SEQUENCE</scope>
    <source>
        <strain evidence="5">CBS 10737</strain>
    </source>
</reference>
<feature type="compositionally biased region" description="Low complexity" evidence="3">
    <location>
        <begin position="81"/>
        <end position="93"/>
    </location>
</feature>
<dbReference type="GO" id="GO:0044027">
    <property type="term" value="P:negative regulation of gene expression via chromosomal CpG island methylation"/>
    <property type="evidence" value="ECO:0007669"/>
    <property type="project" value="TreeGrafter"/>
</dbReference>
<dbReference type="InterPro" id="IPR036987">
    <property type="entry name" value="SRA-YDG_sf"/>
</dbReference>
<dbReference type="GO" id="GO:0005634">
    <property type="term" value="C:nucleus"/>
    <property type="evidence" value="ECO:0007669"/>
    <property type="project" value="UniProtKB-SubCell"/>
</dbReference>
<dbReference type="OrthoDB" id="2270193at2759"/>
<dbReference type="PROSITE" id="PS51015">
    <property type="entry name" value="YDG"/>
    <property type="match status" value="1"/>
</dbReference>
<dbReference type="PANTHER" id="PTHR14140:SF27">
    <property type="entry name" value="OS04G0289800 PROTEIN"/>
    <property type="match status" value="1"/>
</dbReference>
<evidence type="ECO:0000256" key="2">
    <source>
        <dbReference type="PROSITE-ProRule" id="PRU00358"/>
    </source>
</evidence>